<dbReference type="GO" id="GO:0046872">
    <property type="term" value="F:metal ion binding"/>
    <property type="evidence" value="ECO:0007669"/>
    <property type="project" value="UniProtKB-KW"/>
</dbReference>
<evidence type="ECO:0000256" key="9">
    <source>
        <dbReference type="SAM" id="SignalP"/>
    </source>
</evidence>
<sequence length="296" mass="32097">MRFSFSSTLLAIAALLAATTPAVSARGRGRNALCANNAPVNATLEAELAGVIAAHREEDAPPSSNQRTAPRIVNVHVHVVTDGTRGRLSSAQVKSQIGVLNKDYYRANYHFNLASTSYTSNASWYSTIQDDRSAASVAMKRYLHRGGRADLNLYTTSLANGILGFATFPWDYATSTKSKYMDGVVIHFQSLPSTSTAFAPYNGGRTATHEIGHWLGLYHPFQGQSCASTNPGDYVSDTPQQQTPTFGCPATKNTCASPGDDLVHNFMDYADDSCMQSFTLGQRQRVHALSLKYRGI</sequence>
<reference evidence="11" key="1">
    <citation type="journal article" date="2023" name="PhytoFront">
        <title>Draft Genome Resources of Seven Strains of Tilletia horrida, Causal Agent of Kernel Smut of Rice.</title>
        <authorList>
            <person name="Khanal S."/>
            <person name="Antony Babu S."/>
            <person name="Zhou X.G."/>
        </authorList>
    </citation>
    <scope>NUCLEOTIDE SEQUENCE</scope>
    <source>
        <strain evidence="11">TX3</strain>
    </source>
</reference>
<keyword evidence="8" id="KW-1015">Disulfide bond</keyword>
<gene>
    <name evidence="11" type="ORF">OC842_001312</name>
</gene>
<keyword evidence="6" id="KW-0862">Zinc</keyword>
<dbReference type="Pfam" id="PF05572">
    <property type="entry name" value="Peptidase_M43"/>
    <property type="match status" value="1"/>
</dbReference>
<feature type="domain" description="Peptidase M43 pregnancy-associated plasma-A" evidence="10">
    <location>
        <begin position="202"/>
        <end position="287"/>
    </location>
</feature>
<evidence type="ECO:0000256" key="5">
    <source>
        <dbReference type="ARBA" id="ARBA00022801"/>
    </source>
</evidence>
<comment type="caution">
    <text evidence="11">The sequence shown here is derived from an EMBL/GenBank/DDBJ whole genome shotgun (WGS) entry which is preliminary data.</text>
</comment>
<dbReference type="Gene3D" id="3.40.390.10">
    <property type="entry name" value="Collagenase (Catalytic Domain)"/>
    <property type="match status" value="1"/>
</dbReference>
<feature type="chain" id="PRO_5042884642" description="Peptidase M43 pregnancy-associated plasma-A domain-containing protein" evidence="9">
    <location>
        <begin position="26"/>
        <end position="296"/>
    </location>
</feature>
<accession>A0AAN6GFF8</accession>
<evidence type="ECO:0000256" key="6">
    <source>
        <dbReference type="ARBA" id="ARBA00022833"/>
    </source>
</evidence>
<dbReference type="EMBL" id="JAPDMQ010000045">
    <property type="protein sequence ID" value="KAK0538436.1"/>
    <property type="molecule type" value="Genomic_DNA"/>
</dbReference>
<feature type="signal peptide" evidence="9">
    <location>
        <begin position="1"/>
        <end position="25"/>
    </location>
</feature>
<evidence type="ECO:0000256" key="3">
    <source>
        <dbReference type="ARBA" id="ARBA00022723"/>
    </source>
</evidence>
<evidence type="ECO:0000313" key="11">
    <source>
        <dbReference type="EMBL" id="KAK0538436.1"/>
    </source>
</evidence>
<evidence type="ECO:0000259" key="10">
    <source>
        <dbReference type="Pfam" id="PF05572"/>
    </source>
</evidence>
<evidence type="ECO:0000256" key="7">
    <source>
        <dbReference type="ARBA" id="ARBA00023049"/>
    </source>
</evidence>
<protein>
    <recommendedName>
        <fullName evidence="10">Peptidase M43 pregnancy-associated plasma-A domain-containing protein</fullName>
    </recommendedName>
</protein>
<organism evidence="11 12">
    <name type="scientific">Tilletia horrida</name>
    <dbReference type="NCBI Taxonomy" id="155126"/>
    <lineage>
        <taxon>Eukaryota</taxon>
        <taxon>Fungi</taxon>
        <taxon>Dikarya</taxon>
        <taxon>Basidiomycota</taxon>
        <taxon>Ustilaginomycotina</taxon>
        <taxon>Exobasidiomycetes</taxon>
        <taxon>Tilletiales</taxon>
        <taxon>Tilletiaceae</taxon>
        <taxon>Tilletia</taxon>
    </lineage>
</organism>
<keyword evidence="4 9" id="KW-0732">Signal</keyword>
<keyword evidence="12" id="KW-1185">Reference proteome</keyword>
<dbReference type="InterPro" id="IPR008754">
    <property type="entry name" value="Peptidase_M43"/>
</dbReference>
<comment type="similarity">
    <text evidence="1">Belongs to the peptidase M43B family.</text>
</comment>
<dbReference type="PANTHER" id="PTHR47466">
    <property type="match status" value="1"/>
</dbReference>
<proteinExistence type="inferred from homology"/>
<dbReference type="SUPFAM" id="SSF55486">
    <property type="entry name" value="Metalloproteases ('zincins'), catalytic domain"/>
    <property type="match status" value="1"/>
</dbReference>
<keyword evidence="7" id="KW-0482">Metalloprotease</keyword>
<evidence type="ECO:0000256" key="2">
    <source>
        <dbReference type="ARBA" id="ARBA00022670"/>
    </source>
</evidence>
<dbReference type="Proteomes" id="UP001176521">
    <property type="component" value="Unassembled WGS sequence"/>
</dbReference>
<dbReference type="CDD" id="cd04275">
    <property type="entry name" value="ZnMc_pappalysin_like"/>
    <property type="match status" value="1"/>
</dbReference>
<dbReference type="GO" id="GO:0006508">
    <property type="term" value="P:proteolysis"/>
    <property type="evidence" value="ECO:0007669"/>
    <property type="project" value="UniProtKB-KW"/>
</dbReference>
<dbReference type="AlphaFoldDB" id="A0AAN6GFF8"/>
<keyword evidence="2" id="KW-0645">Protease</keyword>
<keyword evidence="5" id="KW-0378">Hydrolase</keyword>
<keyword evidence="3" id="KW-0479">Metal-binding</keyword>
<dbReference type="PANTHER" id="PTHR47466:SF1">
    <property type="entry name" value="METALLOPROTEASE MEP1 (AFU_ORTHOLOGUE AFUA_1G07730)-RELATED"/>
    <property type="match status" value="1"/>
</dbReference>
<dbReference type="GO" id="GO:0008237">
    <property type="term" value="F:metallopeptidase activity"/>
    <property type="evidence" value="ECO:0007669"/>
    <property type="project" value="UniProtKB-KW"/>
</dbReference>
<dbReference type="InterPro" id="IPR024079">
    <property type="entry name" value="MetalloPept_cat_dom_sf"/>
</dbReference>
<name>A0AAN6GFF8_9BASI</name>
<evidence type="ECO:0000313" key="12">
    <source>
        <dbReference type="Proteomes" id="UP001176521"/>
    </source>
</evidence>
<evidence type="ECO:0000256" key="1">
    <source>
        <dbReference type="ARBA" id="ARBA00008721"/>
    </source>
</evidence>
<evidence type="ECO:0000256" key="8">
    <source>
        <dbReference type="ARBA" id="ARBA00023157"/>
    </source>
</evidence>
<evidence type="ECO:0000256" key="4">
    <source>
        <dbReference type="ARBA" id="ARBA00022729"/>
    </source>
</evidence>